<evidence type="ECO:0000259" key="5">
    <source>
        <dbReference type="Pfam" id="PF18962"/>
    </source>
</evidence>
<dbReference type="InterPro" id="IPR052574">
    <property type="entry name" value="CDIRP"/>
</dbReference>
<dbReference type="Pfam" id="PF18962">
    <property type="entry name" value="Por_Secre_tail"/>
    <property type="match status" value="1"/>
</dbReference>
<accession>A0A0A2MMC4</accession>
<dbReference type="PANTHER" id="PTHR47566:SF1">
    <property type="entry name" value="PROTEIN NUD1"/>
    <property type="match status" value="1"/>
</dbReference>
<dbReference type="STRING" id="1107311.Q767_14635"/>
<evidence type="ECO:0000256" key="1">
    <source>
        <dbReference type="ARBA" id="ARBA00022614"/>
    </source>
</evidence>
<keyword evidence="1" id="KW-0433">Leucine-rich repeat</keyword>
<proteinExistence type="predicted"/>
<evidence type="ECO:0000313" key="8">
    <source>
        <dbReference type="Proteomes" id="UP000030149"/>
    </source>
</evidence>
<dbReference type="InterPro" id="IPR055353">
    <property type="entry name" value="DUF7619"/>
</dbReference>
<dbReference type="eggNOG" id="COG4886">
    <property type="taxonomic scope" value="Bacteria"/>
</dbReference>
<dbReference type="GO" id="GO:0035591">
    <property type="term" value="F:signaling adaptor activity"/>
    <property type="evidence" value="ECO:0007669"/>
    <property type="project" value="TreeGrafter"/>
</dbReference>
<reference evidence="8" key="1">
    <citation type="submission" date="2013-09" db="EMBL/GenBank/DDBJ databases">
        <authorList>
            <person name="Zeng Z."/>
            <person name="Chen C."/>
        </authorList>
    </citation>
    <scope>NUCLEOTIDE SEQUENCE [LARGE SCALE GENOMIC DNA]</scope>
    <source>
        <strain evidence="8">DK69</strain>
    </source>
</reference>
<evidence type="ECO:0000313" key="7">
    <source>
        <dbReference type="EMBL" id="KGO93474.1"/>
    </source>
</evidence>
<keyword evidence="3" id="KW-0677">Repeat</keyword>
<dbReference type="InterPro" id="IPR025875">
    <property type="entry name" value="Leu-rich_rpt_4"/>
</dbReference>
<feature type="domain" description="DUF7619" evidence="6">
    <location>
        <begin position="682"/>
        <end position="812"/>
    </location>
</feature>
<comment type="caution">
    <text evidence="7">The sequence shown here is derived from an EMBL/GenBank/DDBJ whole genome shotgun (WGS) entry which is preliminary data.</text>
</comment>
<keyword evidence="2 4" id="KW-0732">Signal</keyword>
<feature type="chain" id="PRO_5002003581" evidence="4">
    <location>
        <begin position="20"/>
        <end position="901"/>
    </location>
</feature>
<evidence type="ECO:0000256" key="3">
    <source>
        <dbReference type="ARBA" id="ARBA00022737"/>
    </source>
</evidence>
<dbReference type="NCBIfam" id="TIGR04183">
    <property type="entry name" value="Por_Secre_tail"/>
    <property type="match status" value="1"/>
</dbReference>
<evidence type="ECO:0000256" key="4">
    <source>
        <dbReference type="SAM" id="SignalP"/>
    </source>
</evidence>
<evidence type="ECO:0000256" key="2">
    <source>
        <dbReference type="ARBA" id="ARBA00022729"/>
    </source>
</evidence>
<dbReference type="Pfam" id="PF23952">
    <property type="entry name" value="LRR_EndoS"/>
    <property type="match status" value="1"/>
</dbReference>
<dbReference type="Gene3D" id="3.80.10.10">
    <property type="entry name" value="Ribonuclease Inhibitor"/>
    <property type="match status" value="2"/>
</dbReference>
<dbReference type="InterPro" id="IPR032675">
    <property type="entry name" value="LRR_dom_sf"/>
</dbReference>
<organism evidence="7 8">
    <name type="scientific">Flavobacterium enshiense DK69</name>
    <dbReference type="NCBI Taxonomy" id="1107311"/>
    <lineage>
        <taxon>Bacteria</taxon>
        <taxon>Pseudomonadati</taxon>
        <taxon>Bacteroidota</taxon>
        <taxon>Flavobacteriia</taxon>
        <taxon>Flavobacteriales</taxon>
        <taxon>Flavobacteriaceae</taxon>
        <taxon>Flavobacterium</taxon>
    </lineage>
</organism>
<evidence type="ECO:0000259" key="6">
    <source>
        <dbReference type="Pfam" id="PF24595"/>
    </source>
</evidence>
<feature type="domain" description="Secretion system C-terminal sorting" evidence="5">
    <location>
        <begin position="829"/>
        <end position="899"/>
    </location>
</feature>
<dbReference type="AlphaFoldDB" id="A0A0A2MMC4"/>
<dbReference type="PATRIC" id="fig|1107311.5.peg.1442"/>
<dbReference type="EMBL" id="JRLZ01000019">
    <property type="protein sequence ID" value="KGO93474.1"/>
    <property type="molecule type" value="Genomic_DNA"/>
</dbReference>
<name>A0A0A2MMC4_9FLAO</name>
<dbReference type="PROSITE" id="PS51450">
    <property type="entry name" value="LRR"/>
    <property type="match status" value="2"/>
</dbReference>
<dbReference type="Proteomes" id="UP000030149">
    <property type="component" value="Unassembled WGS sequence"/>
</dbReference>
<protein>
    <submittedName>
        <fullName evidence="7">Uncharacterized protein</fullName>
    </submittedName>
</protein>
<dbReference type="Pfam" id="PF12799">
    <property type="entry name" value="LRR_4"/>
    <property type="match status" value="1"/>
</dbReference>
<dbReference type="SUPFAM" id="SSF52058">
    <property type="entry name" value="L domain-like"/>
    <property type="match status" value="1"/>
</dbReference>
<reference evidence="7 8" key="2">
    <citation type="journal article" date="2015" name="Stand. Genomic Sci.">
        <title>High quality draft genomic sequence of Flavobacterium enshiense DK69(T) and comparison among Flavobacterium genomes.</title>
        <authorList>
            <person name="Zeng Z."/>
            <person name="Chen C."/>
            <person name="Du H."/>
            <person name="Wang G."/>
            <person name="Li M."/>
        </authorList>
    </citation>
    <scope>NUCLEOTIDE SEQUENCE [LARGE SCALE GENOMIC DNA]</scope>
    <source>
        <strain evidence="7 8">DK69</strain>
    </source>
</reference>
<dbReference type="Pfam" id="PF24595">
    <property type="entry name" value="DUF7619"/>
    <property type="match status" value="1"/>
</dbReference>
<sequence length="901" mass="100184">MKKIYLFLMAVCLFTTANAQIINFPDANFKEKLLQANPFSSFVIAKDFYGNKVRIDSNLDGEIQIGEAALIYYLEVSWSREWNNAVTDLTGVSNFVNLRTLVCPGNHLTSLDVSNLTNLRELYCHMNQIAVLNINGLTNLNVLGCNENQLSTLNVNSFTNLTKLNCSNNTLTSLNISNLVNLTELRCSHNQISSLNISNLVNLTDLDCSYNQISSLNVSPLINLRNIYCDNNQITSLNLNGLVYLQEVSCHNNQLTSLNLGSHPYLLHLFCNNNQLTSVNLGSHPIFVGLDCSNNPLTSLNLGSGPSLYWLRCNNNQLTSLNLGSYPNLEQLHCSNNQLTSLNLNGLVNLQVLHCDYNQLTSLNLGSHPNFSYLNCSNNPLEYLFLKNNSEELDFDDNDWETEYPVFRFSNTPNLRYICADDFQVDAIQNKINEYGYTNCHVNTYCSFVPGAEFFTIQGNNKFDNNNNGCDVSDSAFQNLKFSISDGTNSGTFISNTSGNYSTPVQAGTYTITPILENPSYFTISQTSPVVNFPAQTSPFTQDFCIAANGIHPDLEVTLLSSRPVRPGFDAIYKLIYKNKGTNAQSGTVNLTFNDAVLDLVSANPLTLTQTVNNLTWDFTNLLPFETREITITLNLNSPTETPAVNNGDILNYSASITSVATDETPNDNTFAFNQTVVNSFDPNDKTCLEGTTITPSEVGKYVHYLIRFENTGSFPAENIVVKDMIDTNKFDINSLVPLKGSHNFVTRINDNKVEFIFENIDLPFDNANNDGYVAFKIKTKPTLVVGNTFSNNASIYFDYNFPIVTNTATTTIQTLSTQDFSFATYFVLYPNPVKDVLNIETKQTIEVSSINIYNQLGQLVLVVPNAQNVSKVDVSGLASGNYFIKINSDKGTSNTKFIKQ</sequence>
<dbReference type="InterPro" id="IPR026444">
    <property type="entry name" value="Secre_tail"/>
</dbReference>
<dbReference type="OrthoDB" id="1110367at2"/>
<dbReference type="InterPro" id="IPR001611">
    <property type="entry name" value="Leu-rich_rpt"/>
</dbReference>
<feature type="signal peptide" evidence="4">
    <location>
        <begin position="1"/>
        <end position="19"/>
    </location>
</feature>
<dbReference type="RefSeq" id="WP_035630862.1">
    <property type="nucleotide sequence ID" value="NZ_AVCS01000021.1"/>
</dbReference>
<dbReference type="PANTHER" id="PTHR47566">
    <property type="match status" value="1"/>
</dbReference>
<gene>
    <name evidence="7" type="ORF">Q767_14635</name>
</gene>
<keyword evidence="8" id="KW-1185">Reference proteome</keyword>